<evidence type="ECO:0000313" key="1">
    <source>
        <dbReference type="EMBL" id="MQY13782.1"/>
    </source>
</evidence>
<accession>A0A7K0CLA0</accession>
<dbReference type="EMBL" id="WEGJ01000015">
    <property type="protein sequence ID" value="MQY13782.1"/>
    <property type="molecule type" value="Genomic_DNA"/>
</dbReference>
<evidence type="ECO:0008006" key="3">
    <source>
        <dbReference type="Google" id="ProtNLM"/>
    </source>
</evidence>
<dbReference type="AlphaFoldDB" id="A0A7K0CLA0"/>
<sequence>MARSRNQTLADWMNRHQVTAVELAELVNDAMARLTGRRGVVCERTVFRWLSGENRWPQSRQRLALENVTGQPATRLGFVPRARGMASTRAAQEDPVRRRAFITASTGTVLAVTTTTAGAAARPTVGITDVQRLRERLAELGEEDDRQGGGPSLEERANRGARYALALQQSGNATSRVRSRLYSLAAAFTAAAMWACVDSGRLGAAQRYMEQALPLAGLSGDGQVQHQTWQFAAMLARQRDHHADGIAAAEAAILTSIHRRDPLYASLGHARLALATADAGHHTRALRALDRAASAYDRADLDLPRPASMGFFTLGELHGLTGITHYRLGRADEAEFHAHRCLAALSPDQHRNRAYYTAQLALAQLDQGDLEQATVTAAGVIPPPGTEPTGRVPRLLGTFASALNAKAPDAAITREWNERTRDLPRPTPGAAT</sequence>
<gene>
    <name evidence="1" type="ORF">SRB5_39360</name>
</gene>
<comment type="caution">
    <text evidence="1">The sequence shown here is derived from an EMBL/GenBank/DDBJ whole genome shotgun (WGS) entry which is preliminary data.</text>
</comment>
<reference evidence="1 2" key="1">
    <citation type="submission" date="2019-10" db="EMBL/GenBank/DDBJ databases">
        <title>Streptomyces smaragdinus sp. nov. and Streptomyces fabii sp. nov., isolated from the gut of fungus growing-termite Macrotermes natalensis.</title>
        <authorList>
            <person name="Schwitalla J."/>
            <person name="Benndorf R."/>
            <person name="Martin K."/>
            <person name="De Beer W."/>
            <person name="Kaster A.-K."/>
            <person name="Vollmers J."/>
            <person name="Poulsen M."/>
            <person name="Beemelmanns C."/>
        </authorList>
    </citation>
    <scope>NUCLEOTIDE SEQUENCE [LARGE SCALE GENOMIC DNA]</scope>
    <source>
        <strain evidence="1 2">RB5</strain>
    </source>
</reference>
<organism evidence="1 2">
    <name type="scientific">Streptomyces smaragdinus</name>
    <dbReference type="NCBI Taxonomy" id="2585196"/>
    <lineage>
        <taxon>Bacteria</taxon>
        <taxon>Bacillati</taxon>
        <taxon>Actinomycetota</taxon>
        <taxon>Actinomycetes</taxon>
        <taxon>Kitasatosporales</taxon>
        <taxon>Streptomycetaceae</taxon>
        <taxon>Streptomyces</taxon>
    </lineage>
</organism>
<dbReference type="SUPFAM" id="SSF48452">
    <property type="entry name" value="TPR-like"/>
    <property type="match status" value="1"/>
</dbReference>
<proteinExistence type="predicted"/>
<dbReference type="RefSeq" id="WP_194292966.1">
    <property type="nucleotide sequence ID" value="NZ_WEGJ01000015.1"/>
</dbReference>
<keyword evidence="2" id="KW-1185">Reference proteome</keyword>
<protein>
    <recommendedName>
        <fullName evidence="3">Tat pathway signal sequence domain protein</fullName>
    </recommendedName>
</protein>
<name>A0A7K0CLA0_9ACTN</name>
<evidence type="ECO:0000313" key="2">
    <source>
        <dbReference type="Proteomes" id="UP000466345"/>
    </source>
</evidence>
<dbReference type="Proteomes" id="UP000466345">
    <property type="component" value="Unassembled WGS sequence"/>
</dbReference>
<dbReference type="Gene3D" id="1.25.40.10">
    <property type="entry name" value="Tetratricopeptide repeat domain"/>
    <property type="match status" value="1"/>
</dbReference>
<dbReference type="InterPro" id="IPR011990">
    <property type="entry name" value="TPR-like_helical_dom_sf"/>
</dbReference>